<organism evidence="2">
    <name type="scientific">marine metagenome</name>
    <dbReference type="NCBI Taxonomy" id="408172"/>
    <lineage>
        <taxon>unclassified sequences</taxon>
        <taxon>metagenomes</taxon>
        <taxon>ecological metagenomes</taxon>
    </lineage>
</organism>
<gene>
    <name evidence="2" type="ORF">METZ01_LOCUS107599</name>
</gene>
<dbReference type="Pfam" id="PF13759">
    <property type="entry name" value="2OG-FeII_Oxy_5"/>
    <property type="match status" value="1"/>
</dbReference>
<protein>
    <recommendedName>
        <fullName evidence="3">Prolyl 4-hydroxylase alpha subunit Fe(2+) 2OG dioxygenase domain-containing protein</fullName>
    </recommendedName>
</protein>
<dbReference type="Gene3D" id="2.60.120.620">
    <property type="entry name" value="q2cbj1_9rhob like domain"/>
    <property type="match status" value="1"/>
</dbReference>
<evidence type="ECO:0000313" key="2">
    <source>
        <dbReference type="EMBL" id="SVA54745.1"/>
    </source>
</evidence>
<evidence type="ECO:0008006" key="3">
    <source>
        <dbReference type="Google" id="ProtNLM"/>
    </source>
</evidence>
<dbReference type="InterPro" id="IPR012668">
    <property type="entry name" value="CHP02466"/>
</dbReference>
<evidence type="ECO:0000256" key="1">
    <source>
        <dbReference type="SAM" id="MobiDB-lite"/>
    </source>
</evidence>
<proteinExistence type="predicted"/>
<accession>A0A381WQG9</accession>
<name>A0A381WQG9_9ZZZZ</name>
<dbReference type="EMBL" id="UINC01012548">
    <property type="protein sequence ID" value="SVA54745.1"/>
    <property type="molecule type" value="Genomic_DNA"/>
</dbReference>
<reference evidence="2" key="1">
    <citation type="submission" date="2018-05" db="EMBL/GenBank/DDBJ databases">
        <authorList>
            <person name="Lanie J.A."/>
            <person name="Ng W.-L."/>
            <person name="Kazmierczak K.M."/>
            <person name="Andrzejewski T.M."/>
            <person name="Davidsen T.M."/>
            <person name="Wayne K.J."/>
            <person name="Tettelin H."/>
            <person name="Glass J.I."/>
            <person name="Rusch D."/>
            <person name="Podicherti R."/>
            <person name="Tsui H.-C.T."/>
            <person name="Winkler M.E."/>
        </authorList>
    </citation>
    <scope>NUCLEOTIDE SEQUENCE</scope>
</reference>
<sequence>MGPWSGNMPASTKVTDPTEYQGENFGDVEELFPTLIYFTLPGRKAAIKKEIDDYFPQLTFQYANEREGWTEDWGKTHQINIPDGDEGFFSQNILAHLPVLSETINDHIHWYLQVLGAWNPDLPKRTYDTSSWMTAMNKGDFIHEHMHGACDLSGVFYYKTDGLKSVKLIFQPPQIMEYDPLMGGIAKGWDHPALEGKLLIFPAWLRHATRRSEEDDVRYAISFNILFNDGSVRNLGQ</sequence>
<feature type="region of interest" description="Disordered" evidence="1">
    <location>
        <begin position="1"/>
        <end position="20"/>
    </location>
</feature>
<dbReference type="AlphaFoldDB" id="A0A381WQG9"/>